<dbReference type="GO" id="GO:0008574">
    <property type="term" value="F:plus-end-directed microtubule motor activity"/>
    <property type="evidence" value="ECO:0007669"/>
    <property type="project" value="TreeGrafter"/>
</dbReference>
<evidence type="ECO:0000256" key="5">
    <source>
        <dbReference type="ARBA" id="ARBA00022741"/>
    </source>
</evidence>
<evidence type="ECO:0000256" key="7">
    <source>
        <dbReference type="ARBA" id="ARBA00023054"/>
    </source>
</evidence>
<evidence type="ECO:0000256" key="12">
    <source>
        <dbReference type="SAM" id="MobiDB-lite"/>
    </source>
</evidence>
<dbReference type="PROSITE" id="PS00411">
    <property type="entry name" value="KINESIN_MOTOR_1"/>
    <property type="match status" value="1"/>
</dbReference>
<dbReference type="InterPro" id="IPR047149">
    <property type="entry name" value="KIF11-like"/>
</dbReference>
<dbReference type="InterPro" id="IPR027417">
    <property type="entry name" value="P-loop_NTPase"/>
</dbReference>
<feature type="compositionally biased region" description="Basic and acidic residues" evidence="12">
    <location>
        <begin position="1095"/>
        <end position="1109"/>
    </location>
</feature>
<feature type="binding site" evidence="10">
    <location>
        <begin position="145"/>
        <end position="152"/>
    </location>
    <ligand>
        <name>ATP</name>
        <dbReference type="ChEBI" id="CHEBI:30616"/>
    </ligand>
</feature>
<keyword evidence="7 11" id="KW-0175">Coiled coil</keyword>
<protein>
    <recommendedName>
        <fullName evidence="13">Kinesin motor domain-containing protein</fullName>
    </recommendedName>
</protein>
<dbReference type="PRINTS" id="PR00380">
    <property type="entry name" value="KINESINHEAVY"/>
</dbReference>
<feature type="compositionally biased region" description="Acidic residues" evidence="12">
    <location>
        <begin position="1082"/>
        <end position="1094"/>
    </location>
</feature>
<sequence>MSRSPARPQGFKKSLPSPRKNMRLSLSDLVLPSTSSSSCDSSEIGETTFDTPQVEQYKKPQSESIKTFLRLKPGSAATSGYIELISDCEIRMTPESNTRKSSAYRFTKVLGPLTTQKQLFEESCFPMLPPVLLQDNFNALIFAYGASNSGKSHSVLGSGNYRQAGILPRALAVIFKSIERYVQDSGEASQYRPVGYQDIEKIDPAGLDHDGVVYDKEHKMQLHGIEVLDSTLGSLAKKLKMDTQVHSNLPFDDLAGDETQVIELPEGMDYTVWLSCSEIYADKIYDLLAPVETGDTRIGMAPKRPALFLKNDLSTGCKYVHGLKEIKVKTLHEALLVLRAGLKQRQVFSTLQNKTSSRSHCVFTIKVLKTPQFGGSAAEDAAKGKTSLSRISIVDLAGSERMRNTQSSGQRLKEAGDINNSIMVLGHCMETLRANQLQRTKKTTPVPYHLSKLTQLFQTNFEDRSKNSQVAVLVNVNPTGSDYEETIQTLRFSSTAIDVTTPRHVEVKVEKPTVQTPLASSQRAVEVDQDTEMDQDTHKEMLSHEQELVSLRQQVMELEPLRQQVMELEPLRQQVMEIESLRQQVMDIGPLRQQVVELEPLRLQVMELEPLREQVWKLEPLREQVKELEPLRQQVRELESLRQQVKEYESLRGLTSDLESLRAHNKELEALVEQNKKLEELRESTRKLQVLREQELEIKALEQAHELQSLREHAQAIQLLQEEVEGLRSLQTEVAELRPLRIEVEELRPLWIEVEELRSLRIEVEELRPLQVRVADIESLQQEVEELRSFRNQVKESWQLRHLEYSEELGLLREQVKELEPLREQTRELDPLREQVNDLEPLREQVKELDSLREQIEYLQSLLAEKERQEATTVVVMPQGEEGHMDVDNDIEEEPINKTSEDESKDDTTDIQRLEAKLVESNESMRLLKEQYQEALSALSKWQAWMGSAPTFSVPEGGSPLEPEVTEGIEPVDTHEESDSDQGSGYLAHTMEREEPSPNVDLDEEPFLLTSPKHRSNIYIEVPPVKNKNVRAKSERLPESPSSPTNRRRSVPMRFGTMSIQSSELGFRPAKRRRLSLVSTIEDSEETSDVEDVGDDAKDTKDTKEEPNVERFSPFYPNMDNSDSSALSPPPRSLEPRSPRESPEAMSPPLAEPRSPTLESFPPSLETNPGEDEPQSPVTSIYPRLSPMSPTPEKELVKDMGQKERSYYGYGSRAYSPHLISDLDDDDDIANWVLSPKKEPMSPAMKQSVARGMDKVKAGSKSEIIAVIESGTPEAEVEMADKPKRPKRRLRAAKAVMEEEIEERVEMPAVSPKRNKRGRR</sequence>
<evidence type="ECO:0000256" key="6">
    <source>
        <dbReference type="ARBA" id="ARBA00022840"/>
    </source>
</evidence>
<evidence type="ECO:0000256" key="3">
    <source>
        <dbReference type="ARBA" id="ARBA00022553"/>
    </source>
</evidence>
<feature type="region of interest" description="Disordered" evidence="12">
    <location>
        <begin position="1"/>
        <end position="57"/>
    </location>
</feature>
<dbReference type="SUPFAM" id="SSF52540">
    <property type="entry name" value="P-loop containing nucleoside triphosphate hydrolases"/>
    <property type="match status" value="1"/>
</dbReference>
<dbReference type="Gene3D" id="3.80.10.10">
    <property type="entry name" value="Ribonuclease Inhibitor"/>
    <property type="match status" value="1"/>
</dbReference>
<dbReference type="GO" id="GO:0051231">
    <property type="term" value="P:spindle elongation"/>
    <property type="evidence" value="ECO:0007669"/>
    <property type="project" value="TreeGrafter"/>
</dbReference>
<feature type="domain" description="Kinesin motor" evidence="13">
    <location>
        <begin position="64"/>
        <end position="499"/>
    </location>
</feature>
<comment type="similarity">
    <text evidence="10">Belongs to the TRAFAC class myosin-kinesin ATPase superfamily. Kinesin family.</text>
</comment>
<evidence type="ECO:0000256" key="10">
    <source>
        <dbReference type="PROSITE-ProRule" id="PRU00283"/>
    </source>
</evidence>
<feature type="compositionally biased region" description="Basic and acidic residues" evidence="12">
    <location>
        <begin position="1134"/>
        <end position="1143"/>
    </location>
</feature>
<dbReference type="GO" id="GO:0008017">
    <property type="term" value="F:microtubule binding"/>
    <property type="evidence" value="ECO:0007669"/>
    <property type="project" value="InterPro"/>
</dbReference>
<feature type="compositionally biased region" description="Polar residues" evidence="12">
    <location>
        <begin position="44"/>
        <end position="54"/>
    </location>
</feature>
<comment type="caution">
    <text evidence="14">The sequence shown here is derived from an EMBL/GenBank/DDBJ whole genome shotgun (WGS) entry which is preliminary data.</text>
</comment>
<evidence type="ECO:0000259" key="13">
    <source>
        <dbReference type="PROSITE" id="PS50067"/>
    </source>
</evidence>
<dbReference type="InterPro" id="IPR036961">
    <property type="entry name" value="Kinesin_motor_dom_sf"/>
</dbReference>
<gene>
    <name evidence="14" type="ORF">BG006_001604</name>
</gene>
<dbReference type="GO" id="GO:0005634">
    <property type="term" value="C:nucleus"/>
    <property type="evidence" value="ECO:0007669"/>
    <property type="project" value="TreeGrafter"/>
</dbReference>
<keyword evidence="15" id="KW-1185">Reference proteome</keyword>
<dbReference type="PANTHER" id="PTHR47970:SF29">
    <property type="entry name" value="KINESIN FAMILY MEMBER 20B"/>
    <property type="match status" value="1"/>
</dbReference>
<keyword evidence="3" id="KW-0597">Phosphoprotein</keyword>
<name>A0A9P5SNR1_9FUNG</name>
<feature type="coiled-coil region" evidence="11">
    <location>
        <begin position="842"/>
        <end position="869"/>
    </location>
</feature>
<feature type="region of interest" description="Disordered" evidence="12">
    <location>
        <begin position="884"/>
        <end position="910"/>
    </location>
</feature>
<keyword evidence="4" id="KW-0493">Microtubule</keyword>
<proteinExistence type="inferred from homology"/>
<dbReference type="Pfam" id="PF00225">
    <property type="entry name" value="Kinesin"/>
    <property type="match status" value="1"/>
</dbReference>
<evidence type="ECO:0000313" key="15">
    <source>
        <dbReference type="Proteomes" id="UP000696485"/>
    </source>
</evidence>
<keyword evidence="9" id="KW-0206">Cytoskeleton</keyword>
<dbReference type="InterPro" id="IPR001752">
    <property type="entry name" value="Kinesin_motor_dom"/>
</dbReference>
<comment type="subcellular location">
    <subcellularLocation>
        <location evidence="1">Cytoplasm</location>
        <location evidence="1">Cytoskeleton</location>
        <location evidence="1">Spindle</location>
    </subcellularLocation>
</comment>
<dbReference type="GO" id="GO:0072686">
    <property type="term" value="C:mitotic spindle"/>
    <property type="evidence" value="ECO:0007669"/>
    <property type="project" value="TreeGrafter"/>
</dbReference>
<accession>A0A9P5SNR1</accession>
<dbReference type="Gene3D" id="3.40.850.10">
    <property type="entry name" value="Kinesin motor domain"/>
    <property type="match status" value="1"/>
</dbReference>
<evidence type="ECO:0000256" key="11">
    <source>
        <dbReference type="SAM" id="Coils"/>
    </source>
</evidence>
<feature type="region of interest" description="Disordered" evidence="12">
    <location>
        <begin position="517"/>
        <end position="536"/>
    </location>
</feature>
<keyword evidence="5 10" id="KW-0547">Nucleotide-binding</keyword>
<feature type="region of interest" description="Disordered" evidence="12">
    <location>
        <begin position="1019"/>
        <end position="1202"/>
    </location>
</feature>
<dbReference type="InterPro" id="IPR032675">
    <property type="entry name" value="LRR_dom_sf"/>
</dbReference>
<evidence type="ECO:0000256" key="8">
    <source>
        <dbReference type="ARBA" id="ARBA00023175"/>
    </source>
</evidence>
<dbReference type="PANTHER" id="PTHR47970">
    <property type="entry name" value="KINESIN-LIKE PROTEIN KIF11"/>
    <property type="match status" value="1"/>
</dbReference>
<reference evidence="14" key="1">
    <citation type="journal article" date="2020" name="Fungal Divers.">
        <title>Resolving the Mortierellaceae phylogeny through synthesis of multi-gene phylogenetics and phylogenomics.</title>
        <authorList>
            <person name="Vandepol N."/>
            <person name="Liber J."/>
            <person name="Desiro A."/>
            <person name="Na H."/>
            <person name="Kennedy M."/>
            <person name="Barry K."/>
            <person name="Grigoriev I.V."/>
            <person name="Miller A.N."/>
            <person name="O'Donnell K."/>
            <person name="Stajich J.E."/>
            <person name="Bonito G."/>
        </authorList>
    </citation>
    <scope>NUCLEOTIDE SEQUENCE</scope>
    <source>
        <strain evidence="14">NVP1</strain>
    </source>
</reference>
<dbReference type="GO" id="GO:0005876">
    <property type="term" value="C:spindle microtubule"/>
    <property type="evidence" value="ECO:0007669"/>
    <property type="project" value="TreeGrafter"/>
</dbReference>
<evidence type="ECO:0000256" key="9">
    <source>
        <dbReference type="ARBA" id="ARBA00023212"/>
    </source>
</evidence>
<feature type="compositionally biased region" description="Basic and acidic residues" evidence="12">
    <location>
        <begin position="895"/>
        <end position="910"/>
    </location>
</feature>
<dbReference type="EMBL" id="JAAAUY010000132">
    <property type="protein sequence ID" value="KAF9334735.1"/>
    <property type="molecule type" value="Genomic_DNA"/>
</dbReference>
<dbReference type="GO" id="GO:0005524">
    <property type="term" value="F:ATP binding"/>
    <property type="evidence" value="ECO:0007669"/>
    <property type="project" value="UniProtKB-UniRule"/>
</dbReference>
<feature type="compositionally biased region" description="Low complexity" evidence="12">
    <location>
        <begin position="24"/>
        <end position="42"/>
    </location>
</feature>
<dbReference type="GO" id="GO:0090307">
    <property type="term" value="P:mitotic spindle assembly"/>
    <property type="evidence" value="ECO:0007669"/>
    <property type="project" value="TreeGrafter"/>
</dbReference>
<dbReference type="Proteomes" id="UP000696485">
    <property type="component" value="Unassembled WGS sequence"/>
</dbReference>
<dbReference type="PROSITE" id="PS50067">
    <property type="entry name" value="KINESIN_MOTOR_2"/>
    <property type="match status" value="1"/>
</dbReference>
<feature type="compositionally biased region" description="Basic and acidic residues" evidence="12">
    <location>
        <begin position="1192"/>
        <end position="1202"/>
    </location>
</feature>
<keyword evidence="2" id="KW-0963">Cytoplasm</keyword>
<evidence type="ECO:0000256" key="4">
    <source>
        <dbReference type="ARBA" id="ARBA00022701"/>
    </source>
</evidence>
<dbReference type="SMART" id="SM00129">
    <property type="entry name" value="KISc"/>
    <property type="match status" value="1"/>
</dbReference>
<feature type="coiled-coil region" evidence="11">
    <location>
        <begin position="621"/>
        <end position="730"/>
    </location>
</feature>
<keyword evidence="8 10" id="KW-0505">Motor protein</keyword>
<dbReference type="InterPro" id="IPR019821">
    <property type="entry name" value="Kinesin_motor_CS"/>
</dbReference>
<feature type="region of interest" description="Disordered" evidence="12">
    <location>
        <begin position="1301"/>
        <end position="1320"/>
    </location>
</feature>
<evidence type="ECO:0000256" key="2">
    <source>
        <dbReference type="ARBA" id="ARBA00022490"/>
    </source>
</evidence>
<keyword evidence="6 10" id="KW-0067">ATP-binding</keyword>
<evidence type="ECO:0000256" key="1">
    <source>
        <dbReference type="ARBA" id="ARBA00004186"/>
    </source>
</evidence>
<dbReference type="GO" id="GO:0007018">
    <property type="term" value="P:microtubule-based movement"/>
    <property type="evidence" value="ECO:0007669"/>
    <property type="project" value="InterPro"/>
</dbReference>
<organism evidence="14 15">
    <name type="scientific">Podila minutissima</name>
    <dbReference type="NCBI Taxonomy" id="64525"/>
    <lineage>
        <taxon>Eukaryota</taxon>
        <taxon>Fungi</taxon>
        <taxon>Fungi incertae sedis</taxon>
        <taxon>Mucoromycota</taxon>
        <taxon>Mortierellomycotina</taxon>
        <taxon>Mortierellomycetes</taxon>
        <taxon>Mortierellales</taxon>
        <taxon>Mortierellaceae</taxon>
        <taxon>Podila</taxon>
    </lineage>
</organism>
<evidence type="ECO:0000313" key="14">
    <source>
        <dbReference type="EMBL" id="KAF9334735.1"/>
    </source>
</evidence>